<evidence type="ECO:0000256" key="10">
    <source>
        <dbReference type="SAM" id="MobiDB-lite"/>
    </source>
</evidence>
<feature type="compositionally biased region" description="Basic and acidic residues" evidence="10">
    <location>
        <begin position="747"/>
        <end position="759"/>
    </location>
</feature>
<dbReference type="SUPFAM" id="SSF52540">
    <property type="entry name" value="P-loop containing nucleoside triphosphate hydrolases"/>
    <property type="match status" value="1"/>
</dbReference>
<evidence type="ECO:0000256" key="8">
    <source>
        <dbReference type="ARBA" id="ARBA00023306"/>
    </source>
</evidence>
<feature type="domain" description="AAA+ ATPase" evidence="11">
    <location>
        <begin position="130"/>
        <end position="285"/>
    </location>
</feature>
<evidence type="ECO:0000256" key="4">
    <source>
        <dbReference type="ARBA" id="ARBA00022741"/>
    </source>
</evidence>
<feature type="region of interest" description="Disordered" evidence="10">
    <location>
        <begin position="696"/>
        <end position="766"/>
    </location>
</feature>
<dbReference type="CDD" id="cd18140">
    <property type="entry name" value="HLD_clamp_RFC"/>
    <property type="match status" value="1"/>
</dbReference>
<dbReference type="InterPro" id="IPR047854">
    <property type="entry name" value="RFC_lid"/>
</dbReference>
<dbReference type="InterPro" id="IPR003593">
    <property type="entry name" value="AAA+_ATPase"/>
</dbReference>
<dbReference type="InterPro" id="IPR003959">
    <property type="entry name" value="ATPase_AAA_core"/>
</dbReference>
<proteinExistence type="inferred from homology"/>
<dbReference type="Pfam" id="PF00004">
    <property type="entry name" value="AAA"/>
    <property type="match status" value="1"/>
</dbReference>
<evidence type="ECO:0000256" key="2">
    <source>
        <dbReference type="ARBA" id="ARBA00011480"/>
    </source>
</evidence>
<dbReference type="Gene3D" id="1.10.8.60">
    <property type="match status" value="1"/>
</dbReference>
<dbReference type="InterPro" id="IPR027417">
    <property type="entry name" value="P-loop_NTPase"/>
</dbReference>
<feature type="region of interest" description="Disordered" evidence="10">
    <location>
        <begin position="99"/>
        <end position="125"/>
    </location>
</feature>
<feature type="region of interest" description="Disordered" evidence="10">
    <location>
        <begin position="224"/>
        <end position="245"/>
    </location>
</feature>
<comment type="subcellular location">
    <subcellularLocation>
        <location evidence="1">Nucleus</location>
    </subcellularLocation>
</comment>
<dbReference type="OMA" id="NESHRHP"/>
<evidence type="ECO:0000256" key="3">
    <source>
        <dbReference type="ARBA" id="ARBA00022705"/>
    </source>
</evidence>
<dbReference type="eggNOG" id="KOG1969">
    <property type="taxonomic scope" value="Eukaryota"/>
</dbReference>
<sequence>MESTEAQYVEGCSLTPIVTEQLWVEKYAPHSFTELLSDEHTNREVLLWLKQWDSCVFGSHIRGTSDDTLSALRRHSCTIQKNSSSRSFFSKSRGAYVMGQDSMPQKTPGSNSEDLKSTFHKKPSVDNAPEQKVLLLCGPAGLGKTTLAHVAAKHCGYHVVEINASDDRSASSIEPKILDVVQMNSIMSDSKPKCLVIDEIDGALGDGKGAVEVILKMINADKNNDSDRSNGAEETQVQKASSRKSHRTAKLLRPVICICNDLYAPALRKLRQVAKVHIFVQPTISRVVNRLKYICKKEGFKTSSIALSALADYTDDWLASYTVLSEQSLHAECDIRSCLNTLQFLNKKREALNISGFDSQVIGRKDMSKSILDVWKQVLQKKKLKRAEMADCNVSGDKDIGSLFSLISNRGDYDVTMDGIHENFLKLSYHDPMLHKTVKCLDVLGVSDYLTQYVYRTQHMSLQAYQPPIAITISRIVAQVEKPNIEWPKALQRCRTMLLEKKDTLKTWQNRMSPLISRHLSVESFVGDIASPFLHILSPLNLRPVALNLMSEREKNELVQLVDTMVAYSVTYKKTKFEPQERANGSIVPMDIPSLSFDPPINDIISFKFSHFSLYLTKMLMSGLSIRAHWSLFGHETGLGARGFNLNSFAYHLGVQRCKFGVEKQKIIKDSAGKLLNQINEGVRSEVPTTTCQKTATGTACDTSQGSSKGKSSTLPMQLHSASSLSGKGLAPAKRPSSRPTDFFQSFRKERPGGAKTHIDAGQQGATVQRDLRPLIFKYNEGYTNAVKRPIRVRDLLL</sequence>
<evidence type="ECO:0000256" key="1">
    <source>
        <dbReference type="ARBA" id="ARBA00004123"/>
    </source>
</evidence>
<dbReference type="GO" id="GO:0005634">
    <property type="term" value="C:nucleus"/>
    <property type="evidence" value="ECO:0007669"/>
    <property type="project" value="UniProtKB-SubCell"/>
</dbReference>
<name>M8A396_TRIUA</name>
<dbReference type="CDD" id="cd00009">
    <property type="entry name" value="AAA"/>
    <property type="match status" value="1"/>
</dbReference>
<feature type="compositionally biased region" description="Polar residues" evidence="10">
    <location>
        <begin position="102"/>
        <end position="112"/>
    </location>
</feature>
<dbReference type="AlphaFoldDB" id="M8A396"/>
<dbReference type="GO" id="GO:0003677">
    <property type="term" value="F:DNA binding"/>
    <property type="evidence" value="ECO:0007669"/>
    <property type="project" value="UniProtKB-KW"/>
</dbReference>
<keyword evidence="6" id="KW-0238">DNA-binding</keyword>
<feature type="compositionally biased region" description="Low complexity" evidence="10">
    <location>
        <begin position="696"/>
        <end position="714"/>
    </location>
</feature>
<comment type="subunit">
    <text evidence="2">Heterotetramer of subunits RFC2, RFC3, RFC4 and RFC5 that can form a complex with RFC1.</text>
</comment>
<evidence type="ECO:0000256" key="9">
    <source>
        <dbReference type="ARBA" id="ARBA00043975"/>
    </source>
</evidence>
<organism evidence="12">
    <name type="scientific">Triticum urartu</name>
    <name type="common">Red wild einkorn</name>
    <name type="synonym">Crithodium urartu</name>
    <dbReference type="NCBI Taxonomy" id="4572"/>
    <lineage>
        <taxon>Eukaryota</taxon>
        <taxon>Viridiplantae</taxon>
        <taxon>Streptophyta</taxon>
        <taxon>Embryophyta</taxon>
        <taxon>Tracheophyta</taxon>
        <taxon>Spermatophyta</taxon>
        <taxon>Magnoliopsida</taxon>
        <taxon>Liliopsida</taxon>
        <taxon>Poales</taxon>
        <taxon>Poaceae</taxon>
        <taxon>BOP clade</taxon>
        <taxon>Pooideae</taxon>
        <taxon>Triticodae</taxon>
        <taxon>Triticeae</taxon>
        <taxon>Triticinae</taxon>
        <taxon>Triticum</taxon>
    </lineage>
</organism>
<dbReference type="SMART" id="SM00382">
    <property type="entry name" value="AAA"/>
    <property type="match status" value="1"/>
</dbReference>
<dbReference type="PANTHER" id="PTHR46765">
    <property type="entry name" value="P-LOOP CONTAINING NUCLEOSIDE TRIPHOSPHATE HYDROLASES SUPERFAMILY PROTEIN"/>
    <property type="match status" value="1"/>
</dbReference>
<keyword evidence="5" id="KW-0067">ATP-binding</keyword>
<keyword evidence="7" id="KW-0539">Nucleus</keyword>
<keyword evidence="4" id="KW-0547">Nucleotide-binding</keyword>
<evidence type="ECO:0000256" key="6">
    <source>
        <dbReference type="ARBA" id="ARBA00023125"/>
    </source>
</evidence>
<dbReference type="Gene3D" id="3.40.50.300">
    <property type="entry name" value="P-loop containing nucleotide triphosphate hydrolases"/>
    <property type="match status" value="1"/>
</dbReference>
<keyword evidence="3" id="KW-0235">DNA replication</keyword>
<evidence type="ECO:0000259" key="11">
    <source>
        <dbReference type="SMART" id="SM00382"/>
    </source>
</evidence>
<dbReference type="PANTHER" id="PTHR46765:SF1">
    <property type="entry name" value="P-LOOP CONTAINING NUCLEOSIDE TRIPHOSPHATE HYDROLASES SUPERFAMILY PROTEIN"/>
    <property type="match status" value="1"/>
</dbReference>
<reference evidence="12" key="1">
    <citation type="journal article" date="2013" name="Nature">
        <title>Draft genome of the wheat A-genome progenitor Triticum urartu.</title>
        <authorList>
            <person name="Ling H.Q."/>
            <person name="Zhao S."/>
            <person name="Liu D."/>
            <person name="Wang J."/>
            <person name="Sun H."/>
            <person name="Zhang C."/>
            <person name="Fan H."/>
            <person name="Li D."/>
            <person name="Dong L."/>
            <person name="Tao Y."/>
            <person name="Gao C."/>
            <person name="Wu H."/>
            <person name="Li Y."/>
            <person name="Cui Y."/>
            <person name="Guo X."/>
            <person name="Zheng S."/>
            <person name="Wang B."/>
            <person name="Yu K."/>
            <person name="Liang Q."/>
            <person name="Yang W."/>
            <person name="Lou X."/>
            <person name="Chen J."/>
            <person name="Feng M."/>
            <person name="Jian J."/>
            <person name="Zhang X."/>
            <person name="Luo G."/>
            <person name="Jiang Y."/>
            <person name="Liu J."/>
            <person name="Wang Z."/>
            <person name="Sha Y."/>
            <person name="Zhang B."/>
            <person name="Wu H."/>
            <person name="Tang D."/>
            <person name="Shen Q."/>
            <person name="Xue P."/>
            <person name="Zou S."/>
            <person name="Wang X."/>
            <person name="Liu X."/>
            <person name="Wang F."/>
            <person name="Yang Y."/>
            <person name="An X."/>
            <person name="Dong Z."/>
            <person name="Zhang K."/>
            <person name="Zhang X."/>
            <person name="Luo M.C."/>
            <person name="Dvorak J."/>
            <person name="Tong Y."/>
            <person name="Wang J."/>
            <person name="Yang H."/>
            <person name="Li Z."/>
            <person name="Wang D."/>
            <person name="Zhang A."/>
            <person name="Wang J."/>
        </authorList>
    </citation>
    <scope>NUCLEOTIDE SEQUENCE</scope>
</reference>
<accession>M8A396</accession>
<dbReference type="InterPro" id="IPR053016">
    <property type="entry name" value="CTF18-RFC_complex"/>
</dbReference>
<dbReference type="EMBL" id="KD176884">
    <property type="protein sequence ID" value="EMS54894.1"/>
    <property type="molecule type" value="Genomic_DNA"/>
</dbReference>
<keyword evidence="8" id="KW-0131">Cell cycle</keyword>
<dbReference type="STRING" id="4572.M8A396"/>
<dbReference type="GO" id="GO:0006260">
    <property type="term" value="P:DNA replication"/>
    <property type="evidence" value="ECO:0007669"/>
    <property type="project" value="UniProtKB-KW"/>
</dbReference>
<evidence type="ECO:0000256" key="7">
    <source>
        <dbReference type="ARBA" id="ARBA00023242"/>
    </source>
</evidence>
<dbReference type="GO" id="GO:0016887">
    <property type="term" value="F:ATP hydrolysis activity"/>
    <property type="evidence" value="ECO:0007669"/>
    <property type="project" value="InterPro"/>
</dbReference>
<evidence type="ECO:0000256" key="5">
    <source>
        <dbReference type="ARBA" id="ARBA00022840"/>
    </source>
</evidence>
<comment type="similarity">
    <text evidence="9">Belongs to the activator 1 small subunits family. CTF18 subfamily.</text>
</comment>
<evidence type="ECO:0000313" key="12">
    <source>
        <dbReference type="EMBL" id="EMS54894.1"/>
    </source>
</evidence>
<gene>
    <name evidence="12" type="ORF">TRIUR3_20438</name>
</gene>
<protein>
    <submittedName>
        <fullName evidence="12">Chromosome transmission fidelity protein 18-like protein</fullName>
    </submittedName>
</protein>
<dbReference type="GO" id="GO:0005524">
    <property type="term" value="F:ATP binding"/>
    <property type="evidence" value="ECO:0007669"/>
    <property type="project" value="UniProtKB-KW"/>
</dbReference>